<dbReference type="AlphaFoldDB" id="A0A0C3BQX1"/>
<dbReference type="Proteomes" id="UP000054097">
    <property type="component" value="Unassembled WGS sequence"/>
</dbReference>
<keyword evidence="1" id="KW-0472">Membrane</keyword>
<gene>
    <name evidence="2" type="ORF">M408DRAFT_86333</name>
</gene>
<evidence type="ECO:0000313" key="3">
    <source>
        <dbReference type="Proteomes" id="UP000054097"/>
    </source>
</evidence>
<feature type="transmembrane region" description="Helical" evidence="1">
    <location>
        <begin position="108"/>
        <end position="127"/>
    </location>
</feature>
<reference evidence="2 3" key="1">
    <citation type="submission" date="2014-04" db="EMBL/GenBank/DDBJ databases">
        <authorList>
            <consortium name="DOE Joint Genome Institute"/>
            <person name="Kuo A."/>
            <person name="Zuccaro A."/>
            <person name="Kohler A."/>
            <person name="Nagy L.G."/>
            <person name="Floudas D."/>
            <person name="Copeland A."/>
            <person name="Barry K.W."/>
            <person name="Cichocki N."/>
            <person name="Veneault-Fourrey C."/>
            <person name="LaButti K."/>
            <person name="Lindquist E.A."/>
            <person name="Lipzen A."/>
            <person name="Lundell T."/>
            <person name="Morin E."/>
            <person name="Murat C."/>
            <person name="Sun H."/>
            <person name="Tunlid A."/>
            <person name="Henrissat B."/>
            <person name="Grigoriev I.V."/>
            <person name="Hibbett D.S."/>
            <person name="Martin F."/>
            <person name="Nordberg H.P."/>
            <person name="Cantor M.N."/>
            <person name="Hua S.X."/>
        </authorList>
    </citation>
    <scope>NUCLEOTIDE SEQUENCE [LARGE SCALE GENOMIC DNA]</scope>
    <source>
        <strain evidence="2 3">MAFF 305830</strain>
    </source>
</reference>
<keyword evidence="3" id="KW-1185">Reference proteome</keyword>
<dbReference type="EMBL" id="KN824277">
    <property type="protein sequence ID" value="KIM33851.1"/>
    <property type="molecule type" value="Genomic_DNA"/>
</dbReference>
<proteinExistence type="predicted"/>
<dbReference type="HOGENOM" id="CLU_1571592_0_0_1"/>
<reference evidence="3" key="2">
    <citation type="submission" date="2015-01" db="EMBL/GenBank/DDBJ databases">
        <title>Evolutionary Origins and Diversification of the Mycorrhizal Mutualists.</title>
        <authorList>
            <consortium name="DOE Joint Genome Institute"/>
            <consortium name="Mycorrhizal Genomics Consortium"/>
            <person name="Kohler A."/>
            <person name="Kuo A."/>
            <person name="Nagy L.G."/>
            <person name="Floudas D."/>
            <person name="Copeland A."/>
            <person name="Barry K.W."/>
            <person name="Cichocki N."/>
            <person name="Veneault-Fourrey C."/>
            <person name="LaButti K."/>
            <person name="Lindquist E.A."/>
            <person name="Lipzen A."/>
            <person name="Lundell T."/>
            <person name="Morin E."/>
            <person name="Murat C."/>
            <person name="Riley R."/>
            <person name="Ohm R."/>
            <person name="Sun H."/>
            <person name="Tunlid A."/>
            <person name="Henrissat B."/>
            <person name="Grigoriev I.V."/>
            <person name="Hibbett D.S."/>
            <person name="Martin F."/>
        </authorList>
    </citation>
    <scope>NUCLEOTIDE SEQUENCE [LARGE SCALE GENOMIC DNA]</scope>
    <source>
        <strain evidence="3">MAFF 305830</strain>
    </source>
</reference>
<name>A0A0C3BQX1_SERVB</name>
<keyword evidence="1" id="KW-0812">Transmembrane</keyword>
<accession>A0A0C3BQX1</accession>
<sequence>MITVVVVVVKGKSRNQTQRPLADSRCICPLSNLSENIRELRSRGWLFPQDTSHVARVALYRRRRIVSRLRQSCQSPETTPLCSEVYLYLGTVKRRCLGCAQIRETCQFYCIIAFNLIQGLLLGYFWYNGPTPRTDLRQFKTCYERTKQPATELAHLEFDINVAFVSTVTR</sequence>
<protein>
    <submittedName>
        <fullName evidence="2">Uncharacterized protein</fullName>
    </submittedName>
</protein>
<keyword evidence="1" id="KW-1133">Transmembrane helix</keyword>
<organism evidence="2 3">
    <name type="scientific">Serendipita vermifera MAFF 305830</name>
    <dbReference type="NCBI Taxonomy" id="933852"/>
    <lineage>
        <taxon>Eukaryota</taxon>
        <taxon>Fungi</taxon>
        <taxon>Dikarya</taxon>
        <taxon>Basidiomycota</taxon>
        <taxon>Agaricomycotina</taxon>
        <taxon>Agaricomycetes</taxon>
        <taxon>Sebacinales</taxon>
        <taxon>Serendipitaceae</taxon>
        <taxon>Serendipita</taxon>
    </lineage>
</organism>
<evidence type="ECO:0000256" key="1">
    <source>
        <dbReference type="SAM" id="Phobius"/>
    </source>
</evidence>
<evidence type="ECO:0000313" key="2">
    <source>
        <dbReference type="EMBL" id="KIM33851.1"/>
    </source>
</evidence>